<evidence type="ECO:0000313" key="2">
    <source>
        <dbReference type="Proteomes" id="UP000594638"/>
    </source>
</evidence>
<sequence length="88" mass="9550">MPTRTFQLPTKASATIAGSPRSITRLTIDTFNFPQIVDSPTSAVSFSSSLFNPGKWDGEAHCCFHCWSYWNGGRRGVNEVAVHCGGQG</sequence>
<gene>
    <name evidence="1" type="ORF">OLEA9_A074405</name>
</gene>
<proteinExistence type="predicted"/>
<protein>
    <submittedName>
        <fullName evidence="1">Uncharacterized protein</fullName>
    </submittedName>
</protein>
<reference evidence="1 2" key="1">
    <citation type="submission" date="2019-12" db="EMBL/GenBank/DDBJ databases">
        <authorList>
            <person name="Alioto T."/>
            <person name="Alioto T."/>
            <person name="Gomez Garrido J."/>
        </authorList>
    </citation>
    <scope>NUCLEOTIDE SEQUENCE [LARGE SCALE GENOMIC DNA]</scope>
</reference>
<dbReference type="AlphaFoldDB" id="A0A8S0SKG7"/>
<name>A0A8S0SKG7_OLEEU</name>
<organism evidence="1 2">
    <name type="scientific">Olea europaea subsp. europaea</name>
    <dbReference type="NCBI Taxonomy" id="158383"/>
    <lineage>
        <taxon>Eukaryota</taxon>
        <taxon>Viridiplantae</taxon>
        <taxon>Streptophyta</taxon>
        <taxon>Embryophyta</taxon>
        <taxon>Tracheophyta</taxon>
        <taxon>Spermatophyta</taxon>
        <taxon>Magnoliopsida</taxon>
        <taxon>eudicotyledons</taxon>
        <taxon>Gunneridae</taxon>
        <taxon>Pentapetalae</taxon>
        <taxon>asterids</taxon>
        <taxon>lamiids</taxon>
        <taxon>Lamiales</taxon>
        <taxon>Oleaceae</taxon>
        <taxon>Oleeae</taxon>
        <taxon>Olea</taxon>
    </lineage>
</organism>
<keyword evidence="2" id="KW-1185">Reference proteome</keyword>
<evidence type="ECO:0000313" key="1">
    <source>
        <dbReference type="EMBL" id="CAA2992904.1"/>
    </source>
</evidence>
<dbReference type="EMBL" id="CACTIH010005443">
    <property type="protein sequence ID" value="CAA2992904.1"/>
    <property type="molecule type" value="Genomic_DNA"/>
</dbReference>
<dbReference type="Gramene" id="OE9A074405T4">
    <property type="protein sequence ID" value="OE9A074405C4"/>
    <property type="gene ID" value="OE9A074405"/>
</dbReference>
<accession>A0A8S0SKG7</accession>
<comment type="caution">
    <text evidence="1">The sequence shown here is derived from an EMBL/GenBank/DDBJ whole genome shotgun (WGS) entry which is preliminary data.</text>
</comment>
<dbReference type="Proteomes" id="UP000594638">
    <property type="component" value="Unassembled WGS sequence"/>
</dbReference>